<proteinExistence type="predicted"/>
<dbReference type="InterPro" id="IPR053028">
    <property type="entry name" value="Spo0E-like_phosphatase"/>
</dbReference>
<sequence length="71" mass="8304">MPALQMAISKKRKEMIELGEMYGLTDKRTINCSQQLDTLLNIDKSRTQYFFDEGSFKKYILTKKKEEHIGA</sequence>
<organism evidence="1 2">
    <name type="scientific">Lentibacillus juripiscarius</name>
    <dbReference type="NCBI Taxonomy" id="257446"/>
    <lineage>
        <taxon>Bacteria</taxon>
        <taxon>Bacillati</taxon>
        <taxon>Bacillota</taxon>
        <taxon>Bacilli</taxon>
        <taxon>Bacillales</taxon>
        <taxon>Bacillaceae</taxon>
        <taxon>Lentibacillus</taxon>
    </lineage>
</organism>
<dbReference type="Pfam" id="PF09388">
    <property type="entry name" value="SpoOE-like"/>
    <property type="match status" value="1"/>
</dbReference>
<protein>
    <submittedName>
        <fullName evidence="1">Aspartyl-phosphate phosphatase Spo0E family protein</fullName>
    </submittedName>
</protein>
<dbReference type="SUPFAM" id="SSF140500">
    <property type="entry name" value="BAS1536-like"/>
    <property type="match status" value="1"/>
</dbReference>
<dbReference type="InterPro" id="IPR036638">
    <property type="entry name" value="HLH_DNA-bd_sf"/>
</dbReference>
<evidence type="ECO:0000313" key="1">
    <source>
        <dbReference type="EMBL" id="MFD2761593.1"/>
    </source>
</evidence>
<dbReference type="InterPro" id="IPR018540">
    <property type="entry name" value="Spo0E-like"/>
</dbReference>
<comment type="caution">
    <text evidence="1">The sequence shown here is derived from an EMBL/GenBank/DDBJ whole genome shotgun (WGS) entry which is preliminary data.</text>
</comment>
<dbReference type="Gene3D" id="4.10.280.10">
    <property type="entry name" value="Helix-loop-helix DNA-binding domain"/>
    <property type="match status" value="1"/>
</dbReference>
<gene>
    <name evidence="1" type="ORF">ACFSUO_11580</name>
</gene>
<dbReference type="Proteomes" id="UP001597502">
    <property type="component" value="Unassembled WGS sequence"/>
</dbReference>
<keyword evidence="2" id="KW-1185">Reference proteome</keyword>
<evidence type="ECO:0000313" key="2">
    <source>
        <dbReference type="Proteomes" id="UP001597502"/>
    </source>
</evidence>
<dbReference type="PANTHER" id="PTHR41263">
    <property type="entry name" value="ASPARTYL-PHOSPHATE PHOSPHATASE YISI"/>
    <property type="match status" value="1"/>
</dbReference>
<name>A0ABW5V8G3_9BACI</name>
<accession>A0ABW5V8G3</accession>
<dbReference type="PANTHER" id="PTHR41263:SF1">
    <property type="entry name" value="ASPARTYL-PHOSPHATE PHOSPHATASE YISI"/>
    <property type="match status" value="1"/>
</dbReference>
<dbReference type="InterPro" id="IPR037208">
    <property type="entry name" value="Spo0E-like_sf"/>
</dbReference>
<dbReference type="RefSeq" id="WP_382394246.1">
    <property type="nucleotide sequence ID" value="NZ_JBHUNA010000024.1"/>
</dbReference>
<reference evidence="2" key="1">
    <citation type="journal article" date="2019" name="Int. J. Syst. Evol. Microbiol.">
        <title>The Global Catalogue of Microorganisms (GCM) 10K type strain sequencing project: providing services to taxonomists for standard genome sequencing and annotation.</title>
        <authorList>
            <consortium name="The Broad Institute Genomics Platform"/>
            <consortium name="The Broad Institute Genome Sequencing Center for Infectious Disease"/>
            <person name="Wu L."/>
            <person name="Ma J."/>
        </authorList>
    </citation>
    <scope>NUCLEOTIDE SEQUENCE [LARGE SCALE GENOMIC DNA]</scope>
    <source>
        <strain evidence="2">TISTR 1535</strain>
    </source>
</reference>
<dbReference type="EMBL" id="JBHUNA010000024">
    <property type="protein sequence ID" value="MFD2761593.1"/>
    <property type="molecule type" value="Genomic_DNA"/>
</dbReference>